<feature type="transmembrane region" description="Helical" evidence="1">
    <location>
        <begin position="412"/>
        <end position="432"/>
    </location>
</feature>
<feature type="transmembrane region" description="Helical" evidence="1">
    <location>
        <begin position="500"/>
        <end position="518"/>
    </location>
</feature>
<proteinExistence type="evidence at transcript level"/>
<feature type="transmembrane region" description="Helical" evidence="1">
    <location>
        <begin position="468"/>
        <end position="488"/>
    </location>
</feature>
<feature type="transmembrane region" description="Helical" evidence="1">
    <location>
        <begin position="308"/>
        <end position="330"/>
    </location>
</feature>
<dbReference type="PANTHER" id="PTHR16189">
    <property type="entry name" value="TRANSMEMBRANE PROTEIN 104-RELATED"/>
    <property type="match status" value="1"/>
</dbReference>
<evidence type="ECO:0000256" key="1">
    <source>
        <dbReference type="SAM" id="Phobius"/>
    </source>
</evidence>
<feature type="transmembrane region" description="Helical" evidence="1">
    <location>
        <begin position="277"/>
        <end position="296"/>
    </location>
</feature>
<accession>A0A6F9DS31</accession>
<gene>
    <name evidence="2" type="primary">Slc38a3</name>
</gene>
<evidence type="ECO:0000313" key="2">
    <source>
        <dbReference type="EMBL" id="CAB3266257.1"/>
    </source>
</evidence>
<feature type="transmembrane region" description="Helical" evidence="1">
    <location>
        <begin position="171"/>
        <end position="194"/>
    </location>
</feature>
<feature type="transmembrane region" description="Helical" evidence="1">
    <location>
        <begin position="51"/>
        <end position="73"/>
    </location>
</feature>
<reference evidence="2" key="1">
    <citation type="submission" date="2020-04" db="EMBL/GenBank/DDBJ databases">
        <authorList>
            <person name="Neveu A P."/>
        </authorList>
    </citation>
    <scope>NUCLEOTIDE SEQUENCE</scope>
    <source>
        <tissue evidence="2">Whole embryo</tissue>
    </source>
</reference>
<sequence>MKTNTQEWSNLESTADDPPFFAYLQCFFISIATILGTGILGLPLMLSNCGFYPFVVTFTISYLMQMLVVTLMVEVLQISQSAISNSIHEFLGGNHENQEFFPLRQHNSVHSADHEALVPIGQTDFTCEDSSAGSDDDGEDIGESIIGGPNKSVEEMHPNLHLMGKLFLPNWMGYVFSIILFLNFTSTLISYVLAGSESYGQLLSINYVKVIPVFMWTLTIFILLAFQFLQPVIALMTLAKGSILIVTIMVTCYVSIEIHTPISNNWLKLNEPFLMEAVALGGLPLVMPMLFGRFSAKEAHVKGFRASIFAGLTVCMLLNIAWCWAVLSVVPQIESNCNGTIGVASLIGNQSSVLHGDEVTTATVPVTTAPVGASELVKCDPAMSLQGAKENGLISTVPLTQFIKKYRPDFDWIATLLQLFIMISVTVSYLTIGSAMQHTVIGAVDYIIRSRRKCKLVNILPTFCAPNALWHIGFGVLAFLVVFLVALSDPKGFVNILDKIVSCTVNLICGPLLFLMLVKGRSRTFRHLVIPLQTHPNIRKWHYVLPIFFGGAILYELVSGIINAILVTS</sequence>
<name>A0A6F9DS31_9ASCI</name>
<keyword evidence="1" id="KW-1133">Transmembrane helix</keyword>
<feature type="transmembrane region" description="Helical" evidence="1">
    <location>
        <begin position="20"/>
        <end position="44"/>
    </location>
</feature>
<feature type="transmembrane region" description="Helical" evidence="1">
    <location>
        <begin position="206"/>
        <end position="226"/>
    </location>
</feature>
<dbReference type="PANTHER" id="PTHR16189:SF6">
    <property type="entry name" value="AMINO ACID TRANSPORTER TRANSMEMBRANE DOMAIN-CONTAINING PROTEIN"/>
    <property type="match status" value="1"/>
</dbReference>
<feature type="transmembrane region" description="Helical" evidence="1">
    <location>
        <begin position="232"/>
        <end position="256"/>
    </location>
</feature>
<dbReference type="AlphaFoldDB" id="A0A6F9DS31"/>
<feature type="transmembrane region" description="Helical" evidence="1">
    <location>
        <begin position="543"/>
        <end position="567"/>
    </location>
</feature>
<dbReference type="EMBL" id="LR790395">
    <property type="protein sequence ID" value="CAB3266257.1"/>
    <property type="molecule type" value="mRNA"/>
</dbReference>
<keyword evidence="1" id="KW-0812">Transmembrane</keyword>
<keyword evidence="1" id="KW-0472">Membrane</keyword>
<protein>
    <submittedName>
        <fullName evidence="2">Sodium-coupled neutral amino acid transporter 3-like</fullName>
    </submittedName>
</protein>
<organism evidence="2">
    <name type="scientific">Phallusia mammillata</name>
    <dbReference type="NCBI Taxonomy" id="59560"/>
    <lineage>
        <taxon>Eukaryota</taxon>
        <taxon>Metazoa</taxon>
        <taxon>Chordata</taxon>
        <taxon>Tunicata</taxon>
        <taxon>Ascidiacea</taxon>
        <taxon>Phlebobranchia</taxon>
        <taxon>Ascidiidae</taxon>
        <taxon>Phallusia</taxon>
    </lineage>
</organism>